<reference evidence="2" key="2">
    <citation type="submission" date="2025-09" db="UniProtKB">
        <authorList>
            <consortium name="Ensembl"/>
        </authorList>
    </citation>
    <scope>IDENTIFICATION</scope>
</reference>
<dbReference type="PANTHER" id="PTHR28682:SF6">
    <property type="entry name" value="MUCIN-5AC"/>
    <property type="match status" value="1"/>
</dbReference>
<feature type="compositionally biased region" description="Basic residues" evidence="1">
    <location>
        <begin position="250"/>
        <end position="260"/>
    </location>
</feature>
<feature type="region of interest" description="Disordered" evidence="1">
    <location>
        <begin position="544"/>
        <end position="579"/>
    </location>
</feature>
<feature type="compositionally biased region" description="Polar residues" evidence="1">
    <location>
        <begin position="160"/>
        <end position="181"/>
    </location>
</feature>
<feature type="compositionally biased region" description="Polar residues" evidence="1">
    <location>
        <begin position="22"/>
        <end position="47"/>
    </location>
</feature>
<feature type="compositionally biased region" description="Polar residues" evidence="1">
    <location>
        <begin position="85"/>
        <end position="101"/>
    </location>
</feature>
<protein>
    <submittedName>
        <fullName evidence="2">Uncharacterized protein</fullName>
    </submittedName>
</protein>
<evidence type="ECO:0000313" key="3">
    <source>
        <dbReference type="Proteomes" id="UP000694427"/>
    </source>
</evidence>
<sequence length="1086" mass="117601">MVHKLLLDNMVSKEPNHLPTVHSHSNGNPDKTPTTVTVRSVLLNRNSPDIESRLKRRRNRTQQVRFKDLEDDDESKDKNEKVRSKSPTEVPNWQKELTNGPSLVGAVRGDMEKTIGAVTAFLKRAPPHPLTPGPARRCWVPTHPCSLTLPLPTQPCKSKAIQTSPSLQKPPSLSATQTRSHSLGGAWDDGDSSDELTAHVYIPPCRPKKSSVQPCTPAEQSRCKTTEDNQTASVGTSTQFQPCSAAPQKQSRRRGRRKSLNRAASDPGKLEPPCTSPTKTVHRSHQQSNQPKKLPSKSVVHRTSPDIVPTQCYPMPNTVHNMPCSVSFTQTEASIDSKIQTVPDNATSLQNAEVDPASCPSHTAPPPSTTCTKETSQCCPQQAGVENISLTPTVPEPLCTTTAQVISTVTTFSTHRQSCMSPTESTGRCCTPAIQNTTNCKTPPLPESQRIPDSHTDPTTPAQSRPCFQKLEETIPCSNTASSKATACSQGAPAVASTFSSTQPCQKTPTQPMACDITSNQPVYSVISPTQPVTPIQSVPRCMSPKQNEPLGSAHTLPVQTPKSATHTPTPVQSTQSTSSCKITMHTVPYCVKDKPASFGSSTPPTASHKIPKQTLPHNVMSFPPEPSCATAPHPVSHFKGPIAAAAHAIPVAQTAVHCILDQQNVATHVTPSMPVLICSSSTQPAPGTLSVQALPHCNSSMQNTVSCSNPSQIVQHFKTPTQTVSHSKSFPQNMSPVLCPREAIMYASKPQETVLPSTNFRHSLPPYACPPQTTLLYSNAGANPTPPQAFCCTQDRRDRREFMLPPPPPPPPPYTPRKEGSSTPGHPRKPPVPHAESYNAEKDGVKTWAVKPNAEAGTHHQAGETPPPIPPKSKARAMVRPTCLSVRRVILGPESQANANHLPPAGGTNPQAPLGPAEGQADTLRQVQELLGGLMSGTKCKLDLAKAKEKLFGPNGPLYDIGALQSQLHSLEGVLETSQNTIKVLLDVIQDLEKKEAERDGRHSYRTGQDIENCGTCRDCACIIYSVEHDFRLQEGQVTRAWKVPEQQESEQSSPQLVFPPPHQQDSPQALQTVKKSRRKCFWFL</sequence>
<dbReference type="Ensembl" id="ENSCCRT00010067175.1">
    <property type="protein sequence ID" value="ENSCCRP00010061213.1"/>
    <property type="gene ID" value="ENSCCRG00010026020.1"/>
</dbReference>
<dbReference type="Proteomes" id="UP000694427">
    <property type="component" value="Unplaced"/>
</dbReference>
<feature type="region of interest" description="Disordered" evidence="1">
    <location>
        <begin position="599"/>
        <end position="618"/>
    </location>
</feature>
<feature type="region of interest" description="Disordered" evidence="1">
    <location>
        <begin position="857"/>
        <end position="879"/>
    </location>
</feature>
<feature type="region of interest" description="Disordered" evidence="1">
    <location>
        <begin position="1"/>
        <end position="104"/>
    </location>
</feature>
<feature type="region of interest" description="Disordered" evidence="1">
    <location>
        <begin position="897"/>
        <end position="920"/>
    </location>
</feature>
<accession>A0A8C1LGA0</accession>
<feature type="compositionally biased region" description="Low complexity" evidence="1">
    <location>
        <begin position="568"/>
        <end position="579"/>
    </location>
</feature>
<proteinExistence type="predicted"/>
<feature type="region of interest" description="Disordered" evidence="1">
    <location>
        <begin position="1045"/>
        <end position="1072"/>
    </location>
</feature>
<name>A0A8C1LGA0_CYPCA</name>
<dbReference type="AlphaFoldDB" id="A0A8C1LGA0"/>
<dbReference type="Pfam" id="PF15265">
    <property type="entry name" value="FAM196"/>
    <property type="match status" value="1"/>
</dbReference>
<feature type="compositionally biased region" description="Polar residues" evidence="1">
    <location>
        <begin position="558"/>
        <end position="567"/>
    </location>
</feature>
<dbReference type="InterPro" id="IPR029337">
    <property type="entry name" value="INSYN2"/>
</dbReference>
<organism evidence="2 3">
    <name type="scientific">Cyprinus carpio</name>
    <name type="common">Common carp</name>
    <dbReference type="NCBI Taxonomy" id="7962"/>
    <lineage>
        <taxon>Eukaryota</taxon>
        <taxon>Metazoa</taxon>
        <taxon>Chordata</taxon>
        <taxon>Craniata</taxon>
        <taxon>Vertebrata</taxon>
        <taxon>Euteleostomi</taxon>
        <taxon>Actinopterygii</taxon>
        <taxon>Neopterygii</taxon>
        <taxon>Teleostei</taxon>
        <taxon>Ostariophysi</taxon>
        <taxon>Cypriniformes</taxon>
        <taxon>Cyprinidae</taxon>
        <taxon>Cyprininae</taxon>
        <taxon>Cyprinus</taxon>
    </lineage>
</organism>
<feature type="compositionally biased region" description="Pro residues" evidence="1">
    <location>
        <begin position="805"/>
        <end position="816"/>
    </location>
</feature>
<keyword evidence="3" id="KW-1185">Reference proteome</keyword>
<feature type="compositionally biased region" description="Polar residues" evidence="1">
    <location>
        <begin position="228"/>
        <end position="242"/>
    </location>
</feature>
<reference evidence="2" key="1">
    <citation type="submission" date="2025-08" db="UniProtKB">
        <authorList>
            <consortium name="Ensembl"/>
        </authorList>
    </citation>
    <scope>IDENTIFICATION</scope>
</reference>
<feature type="region of interest" description="Disordered" evidence="1">
    <location>
        <begin position="441"/>
        <end position="463"/>
    </location>
</feature>
<feature type="region of interest" description="Disordered" evidence="1">
    <location>
        <begin position="801"/>
        <end position="839"/>
    </location>
</feature>
<dbReference type="PANTHER" id="PTHR28682">
    <property type="entry name" value="INHIBITORY SYNAPTIC FACTOR 2A-RELATED"/>
    <property type="match status" value="1"/>
</dbReference>
<feature type="region of interest" description="Disordered" evidence="1">
    <location>
        <begin position="222"/>
        <end position="314"/>
    </location>
</feature>
<feature type="region of interest" description="Disordered" evidence="1">
    <location>
        <begin position="156"/>
        <end position="195"/>
    </location>
</feature>
<evidence type="ECO:0000313" key="2">
    <source>
        <dbReference type="Ensembl" id="ENSCCRP00010061213.1"/>
    </source>
</evidence>
<evidence type="ECO:0000256" key="1">
    <source>
        <dbReference type="SAM" id="MobiDB-lite"/>
    </source>
</evidence>